<dbReference type="Gene3D" id="3.90.550.10">
    <property type="entry name" value="Spore Coat Polysaccharide Biosynthesis Protein SpsA, Chain A"/>
    <property type="match status" value="1"/>
</dbReference>
<dbReference type="SUPFAM" id="SSF53448">
    <property type="entry name" value="Nucleotide-diphospho-sugar transferases"/>
    <property type="match status" value="1"/>
</dbReference>
<dbReference type="EMBL" id="JRKJ01000016">
    <property type="protein sequence ID" value="KGQ18851.1"/>
    <property type="molecule type" value="Genomic_DNA"/>
</dbReference>
<sequence length="333" mass="37159">MADAALNAPTVSVVIPTGGRPTWLARAIRSALGASPDGRVEVIVVPNGPHSAWHAVLAEFADDARVLVSPVETPHANVARNHGLDLARGEFVRFLDDDDYLSPEAATQVDVLRDTGADLCSGRIRSLDEDGADNGLVGFPESRDFACAAVEHSGFSQPTTNLFRRASIGPCRWRPDVRRFQDNVWMVTLASHHEWNWVHVEREIGVWFQHGRQRTSTGRPGHFQEPKVVGALFDLHDALRREDRLTPARAQAISRAIWHYAHTRFALHPVHATRHALGAQKIARVAHPPHAIFERAPLRWLPPLLAEWVLLPARWVALALRSPARNADYRRRV</sequence>
<dbReference type="InterPro" id="IPR029044">
    <property type="entry name" value="Nucleotide-diphossugar_trans"/>
</dbReference>
<dbReference type="RefSeq" id="WP_052116343.1">
    <property type="nucleotide sequence ID" value="NZ_JRKJ01000016.1"/>
</dbReference>
<evidence type="ECO:0000313" key="3">
    <source>
        <dbReference type="Proteomes" id="UP000030518"/>
    </source>
</evidence>
<keyword evidence="2" id="KW-0808">Transferase</keyword>
<protein>
    <submittedName>
        <fullName evidence="2">Glycosyl transferase family 2</fullName>
    </submittedName>
</protein>
<keyword evidence="3" id="KW-1185">Reference proteome</keyword>
<organism evidence="2 3">
    <name type="scientific">Lysobacter dokdonensis DS-58</name>
    <dbReference type="NCBI Taxonomy" id="1300345"/>
    <lineage>
        <taxon>Bacteria</taxon>
        <taxon>Pseudomonadati</taxon>
        <taxon>Pseudomonadota</taxon>
        <taxon>Gammaproteobacteria</taxon>
        <taxon>Lysobacterales</taxon>
        <taxon>Lysobacteraceae</taxon>
        <taxon>Noviluteimonas</taxon>
    </lineage>
</organism>
<reference evidence="2 3" key="1">
    <citation type="submission" date="2014-09" db="EMBL/GenBank/DDBJ databases">
        <title>Genome sequences of Lysobacter dokdonensis DS-58.</title>
        <authorList>
            <person name="Kim J.F."/>
            <person name="Kwak M.-J."/>
        </authorList>
    </citation>
    <scope>NUCLEOTIDE SEQUENCE [LARGE SCALE GENOMIC DNA]</scope>
    <source>
        <strain evidence="2 3">DS-58</strain>
    </source>
</reference>
<dbReference type="AlphaFoldDB" id="A0A0A2WF74"/>
<accession>A0A0A2WF74</accession>
<gene>
    <name evidence="2" type="ORF">LF41_385</name>
</gene>
<dbReference type="PATRIC" id="fig|1300345.3.peg.2059"/>
<evidence type="ECO:0000259" key="1">
    <source>
        <dbReference type="Pfam" id="PF00535"/>
    </source>
</evidence>
<dbReference type="OrthoDB" id="9179784at2"/>
<dbReference type="PANTHER" id="PTHR43685">
    <property type="entry name" value="GLYCOSYLTRANSFERASE"/>
    <property type="match status" value="1"/>
</dbReference>
<dbReference type="STRING" id="1300345.LF41_385"/>
<dbReference type="CDD" id="cd00761">
    <property type="entry name" value="Glyco_tranf_GTA_type"/>
    <property type="match status" value="1"/>
</dbReference>
<dbReference type="eggNOG" id="COG1215">
    <property type="taxonomic scope" value="Bacteria"/>
</dbReference>
<dbReference type="InterPro" id="IPR001173">
    <property type="entry name" value="Glyco_trans_2-like"/>
</dbReference>
<dbReference type="Pfam" id="PF00535">
    <property type="entry name" value="Glycos_transf_2"/>
    <property type="match status" value="1"/>
</dbReference>
<dbReference type="Proteomes" id="UP000030518">
    <property type="component" value="Unassembled WGS sequence"/>
</dbReference>
<feature type="domain" description="Glycosyltransferase 2-like" evidence="1">
    <location>
        <begin position="12"/>
        <end position="137"/>
    </location>
</feature>
<dbReference type="GO" id="GO:0016740">
    <property type="term" value="F:transferase activity"/>
    <property type="evidence" value="ECO:0007669"/>
    <property type="project" value="UniProtKB-KW"/>
</dbReference>
<comment type="caution">
    <text evidence="2">The sequence shown here is derived from an EMBL/GenBank/DDBJ whole genome shotgun (WGS) entry which is preliminary data.</text>
</comment>
<dbReference type="InterPro" id="IPR050834">
    <property type="entry name" value="Glycosyltransf_2"/>
</dbReference>
<name>A0A0A2WF74_9GAMM</name>
<dbReference type="PANTHER" id="PTHR43685:SF2">
    <property type="entry name" value="GLYCOSYLTRANSFERASE 2-LIKE DOMAIN-CONTAINING PROTEIN"/>
    <property type="match status" value="1"/>
</dbReference>
<evidence type="ECO:0000313" key="2">
    <source>
        <dbReference type="EMBL" id="KGQ18851.1"/>
    </source>
</evidence>
<proteinExistence type="predicted"/>